<dbReference type="STRING" id="157652.A0A371HVE7"/>
<evidence type="ECO:0000313" key="2">
    <source>
        <dbReference type="EMBL" id="RDY06761.1"/>
    </source>
</evidence>
<sequence>MEILLGFYFHNEKNKVCKLKKALYGLKQSPRAWFGRFVQVMISLRYRQSQGDHTLFIKHSPDGKLTLLLVYVDDMIITGDDKIEKLTLQEKLATQFEMKELGKVKYILGIEVAYSKQGISIKQNRRIGCEESPTIEKSQYQRLVGKLIYLSHTRSDITYVVSVISQFMRDPNERHLQAIERII</sequence>
<dbReference type="Pfam" id="PF07727">
    <property type="entry name" value="RVT_2"/>
    <property type="match status" value="1"/>
</dbReference>
<dbReference type="PANTHER" id="PTHR11439">
    <property type="entry name" value="GAG-POL-RELATED RETROTRANSPOSON"/>
    <property type="match status" value="1"/>
</dbReference>
<organism evidence="2 3">
    <name type="scientific">Mucuna pruriens</name>
    <name type="common">Velvet bean</name>
    <name type="synonym">Dolichos pruriens</name>
    <dbReference type="NCBI Taxonomy" id="157652"/>
    <lineage>
        <taxon>Eukaryota</taxon>
        <taxon>Viridiplantae</taxon>
        <taxon>Streptophyta</taxon>
        <taxon>Embryophyta</taxon>
        <taxon>Tracheophyta</taxon>
        <taxon>Spermatophyta</taxon>
        <taxon>Magnoliopsida</taxon>
        <taxon>eudicotyledons</taxon>
        <taxon>Gunneridae</taxon>
        <taxon>Pentapetalae</taxon>
        <taxon>rosids</taxon>
        <taxon>fabids</taxon>
        <taxon>Fabales</taxon>
        <taxon>Fabaceae</taxon>
        <taxon>Papilionoideae</taxon>
        <taxon>50 kb inversion clade</taxon>
        <taxon>NPAAA clade</taxon>
        <taxon>indigoferoid/millettioid clade</taxon>
        <taxon>Phaseoleae</taxon>
        <taxon>Mucuna</taxon>
    </lineage>
</organism>
<dbReference type="EMBL" id="QJKJ01001618">
    <property type="protein sequence ID" value="RDY06761.1"/>
    <property type="molecule type" value="Genomic_DNA"/>
</dbReference>
<dbReference type="InterPro" id="IPR013103">
    <property type="entry name" value="RVT_2"/>
</dbReference>
<dbReference type="InterPro" id="IPR043502">
    <property type="entry name" value="DNA/RNA_pol_sf"/>
</dbReference>
<dbReference type="AlphaFoldDB" id="A0A371HVE7"/>
<feature type="domain" description="Reverse transcriptase Ty1/copia-type" evidence="1">
    <location>
        <begin position="6"/>
        <end position="125"/>
    </location>
</feature>
<dbReference type="Proteomes" id="UP000257109">
    <property type="component" value="Unassembled WGS sequence"/>
</dbReference>
<comment type="caution">
    <text evidence="2">The sequence shown here is derived from an EMBL/GenBank/DDBJ whole genome shotgun (WGS) entry which is preliminary data.</text>
</comment>
<accession>A0A371HVE7</accession>
<gene>
    <name evidence="2" type="ORF">CR513_09207</name>
</gene>
<dbReference type="OrthoDB" id="1392315at2759"/>
<dbReference type="PANTHER" id="PTHR11439:SF467">
    <property type="entry name" value="INTEGRASE CATALYTIC DOMAIN-CONTAINING PROTEIN"/>
    <property type="match status" value="1"/>
</dbReference>
<name>A0A371HVE7_MUCPR</name>
<keyword evidence="3" id="KW-1185">Reference proteome</keyword>
<proteinExistence type="predicted"/>
<protein>
    <recommendedName>
        <fullName evidence="1">Reverse transcriptase Ty1/copia-type domain-containing protein</fullName>
    </recommendedName>
</protein>
<evidence type="ECO:0000259" key="1">
    <source>
        <dbReference type="Pfam" id="PF07727"/>
    </source>
</evidence>
<evidence type="ECO:0000313" key="3">
    <source>
        <dbReference type="Proteomes" id="UP000257109"/>
    </source>
</evidence>
<reference evidence="2" key="1">
    <citation type="submission" date="2018-05" db="EMBL/GenBank/DDBJ databases">
        <title>Draft genome of Mucuna pruriens seed.</title>
        <authorList>
            <person name="Nnadi N.E."/>
            <person name="Vos R."/>
            <person name="Hasami M.H."/>
            <person name="Devisetty U.K."/>
            <person name="Aguiy J.C."/>
        </authorList>
    </citation>
    <scope>NUCLEOTIDE SEQUENCE [LARGE SCALE GENOMIC DNA]</scope>
    <source>
        <strain evidence="2">JCA_2017</strain>
    </source>
</reference>
<dbReference type="SUPFAM" id="SSF56672">
    <property type="entry name" value="DNA/RNA polymerases"/>
    <property type="match status" value="1"/>
</dbReference>
<feature type="non-terminal residue" evidence="2">
    <location>
        <position position="1"/>
    </location>
</feature>